<evidence type="ECO:0000313" key="3">
    <source>
        <dbReference type="Proteomes" id="UP001152049"/>
    </source>
</evidence>
<keyword evidence="1" id="KW-1133">Transmembrane helix</keyword>
<keyword evidence="3" id="KW-1185">Reference proteome</keyword>
<sequence length="240" mass="25916">MEKNYSLVNWPRSTIGLIWGQECMEATVDIIPDTYKFGASGVCRMTNEKTACKSGFPPSLNLAKAVLEDLDNANTGSSSGVSTTLSKCRDAIDKPVNHSRAKELGIVMVSFIIAHMFLNIISLITAAASGSAFGIPATFVLTTDALFILTSLILCIAMMNYEGGGYLDGVHGQDFSDREMIGIAIWMLLGMLIGRVLSNPWVFFGALCIILPIVLVFTQFLVRTRGFFAVVRAAVAESEG</sequence>
<feature type="transmembrane region" description="Helical" evidence="1">
    <location>
        <begin position="203"/>
        <end position="222"/>
    </location>
</feature>
<accession>A0A9W8RV61</accession>
<feature type="transmembrane region" description="Helical" evidence="1">
    <location>
        <begin position="180"/>
        <end position="197"/>
    </location>
</feature>
<dbReference type="OrthoDB" id="3556237at2759"/>
<keyword evidence="1" id="KW-0472">Membrane</keyword>
<gene>
    <name evidence="2" type="ORF">NW762_010876</name>
</gene>
<evidence type="ECO:0000313" key="2">
    <source>
        <dbReference type="EMBL" id="KAJ4252967.1"/>
    </source>
</evidence>
<dbReference type="AlphaFoldDB" id="A0A9W8RV61"/>
<keyword evidence="1" id="KW-0812">Transmembrane</keyword>
<comment type="caution">
    <text evidence="2">The sequence shown here is derived from an EMBL/GenBank/DDBJ whole genome shotgun (WGS) entry which is preliminary data.</text>
</comment>
<reference evidence="2" key="1">
    <citation type="submission" date="2022-09" db="EMBL/GenBank/DDBJ databases">
        <title>Fusarium specimens isolated from Avocado Roots.</title>
        <authorList>
            <person name="Stajich J."/>
            <person name="Roper C."/>
            <person name="Heimlech-Rivalta G."/>
        </authorList>
    </citation>
    <scope>NUCLEOTIDE SEQUENCE</scope>
    <source>
        <strain evidence="2">CF00136</strain>
    </source>
</reference>
<name>A0A9W8RV61_9HYPO</name>
<dbReference type="Proteomes" id="UP001152049">
    <property type="component" value="Unassembled WGS sequence"/>
</dbReference>
<proteinExistence type="predicted"/>
<feature type="transmembrane region" description="Helical" evidence="1">
    <location>
        <begin position="104"/>
        <end position="127"/>
    </location>
</feature>
<evidence type="ECO:0000256" key="1">
    <source>
        <dbReference type="SAM" id="Phobius"/>
    </source>
</evidence>
<feature type="transmembrane region" description="Helical" evidence="1">
    <location>
        <begin position="133"/>
        <end position="159"/>
    </location>
</feature>
<protein>
    <submittedName>
        <fullName evidence="2">Uncharacterized protein</fullName>
    </submittedName>
</protein>
<dbReference type="EMBL" id="JAOQAZ010000025">
    <property type="protein sequence ID" value="KAJ4252967.1"/>
    <property type="molecule type" value="Genomic_DNA"/>
</dbReference>
<organism evidence="2 3">
    <name type="scientific">Fusarium torreyae</name>
    <dbReference type="NCBI Taxonomy" id="1237075"/>
    <lineage>
        <taxon>Eukaryota</taxon>
        <taxon>Fungi</taxon>
        <taxon>Dikarya</taxon>
        <taxon>Ascomycota</taxon>
        <taxon>Pezizomycotina</taxon>
        <taxon>Sordariomycetes</taxon>
        <taxon>Hypocreomycetidae</taxon>
        <taxon>Hypocreales</taxon>
        <taxon>Nectriaceae</taxon>
        <taxon>Fusarium</taxon>
    </lineage>
</organism>